<evidence type="ECO:0008006" key="4">
    <source>
        <dbReference type="Google" id="ProtNLM"/>
    </source>
</evidence>
<dbReference type="AlphaFoldDB" id="A0A072PPH6"/>
<protein>
    <recommendedName>
        <fullName evidence="4">Nucleoside phosphorylase domain-containing protein</fullName>
    </recommendedName>
</protein>
<dbReference type="SUPFAM" id="SSF53167">
    <property type="entry name" value="Purine and uridine phosphorylases"/>
    <property type="match status" value="1"/>
</dbReference>
<reference evidence="2 3" key="1">
    <citation type="submission" date="2013-03" db="EMBL/GenBank/DDBJ databases">
        <title>The Genome Sequence of Exophiala aquamarina CBS 119918.</title>
        <authorList>
            <consortium name="The Broad Institute Genomics Platform"/>
            <person name="Cuomo C."/>
            <person name="de Hoog S."/>
            <person name="Gorbushina A."/>
            <person name="Walker B."/>
            <person name="Young S.K."/>
            <person name="Zeng Q."/>
            <person name="Gargeya S."/>
            <person name="Fitzgerald M."/>
            <person name="Haas B."/>
            <person name="Abouelleil A."/>
            <person name="Allen A.W."/>
            <person name="Alvarado L."/>
            <person name="Arachchi H.M."/>
            <person name="Berlin A.M."/>
            <person name="Chapman S.B."/>
            <person name="Gainer-Dewar J."/>
            <person name="Goldberg J."/>
            <person name="Griggs A."/>
            <person name="Gujja S."/>
            <person name="Hansen M."/>
            <person name="Howarth C."/>
            <person name="Imamovic A."/>
            <person name="Ireland A."/>
            <person name="Larimer J."/>
            <person name="McCowan C."/>
            <person name="Murphy C."/>
            <person name="Pearson M."/>
            <person name="Poon T.W."/>
            <person name="Priest M."/>
            <person name="Roberts A."/>
            <person name="Saif S."/>
            <person name="Shea T."/>
            <person name="Sisk P."/>
            <person name="Sykes S."/>
            <person name="Wortman J."/>
            <person name="Nusbaum C."/>
            <person name="Birren B."/>
        </authorList>
    </citation>
    <scope>NUCLEOTIDE SEQUENCE [LARGE SCALE GENOMIC DNA]</scope>
    <source>
        <strain evidence="2 3">CBS 119918</strain>
    </source>
</reference>
<accession>A0A072PPH6</accession>
<dbReference type="PANTHER" id="PTHR46082:SF11">
    <property type="entry name" value="AAA+ ATPASE DOMAIN-CONTAINING PROTEIN-RELATED"/>
    <property type="match status" value="1"/>
</dbReference>
<dbReference type="RefSeq" id="XP_013264609.1">
    <property type="nucleotide sequence ID" value="XM_013409155.1"/>
</dbReference>
<name>A0A072PPH6_9EURO</name>
<sequence>MLGRIHQHNVVIACMPEGVDGSVPAVTVAKDMARTFPALRVGLMVGIGGGIPDLSKGIDIRLGDIVVSKQEKTWRGVVQDDKGKAEDGGNSWSKGS</sequence>
<dbReference type="EMBL" id="AMGV01000002">
    <property type="protein sequence ID" value="KEF62019.1"/>
    <property type="molecule type" value="Genomic_DNA"/>
</dbReference>
<dbReference type="VEuPathDB" id="FungiDB:A1O9_03591"/>
<keyword evidence="3" id="KW-1185">Reference proteome</keyword>
<dbReference type="GeneID" id="25278525"/>
<feature type="region of interest" description="Disordered" evidence="1">
    <location>
        <begin position="77"/>
        <end position="96"/>
    </location>
</feature>
<dbReference type="GO" id="GO:0009116">
    <property type="term" value="P:nucleoside metabolic process"/>
    <property type="evidence" value="ECO:0007669"/>
    <property type="project" value="InterPro"/>
</dbReference>
<evidence type="ECO:0000313" key="2">
    <source>
        <dbReference type="EMBL" id="KEF62019.1"/>
    </source>
</evidence>
<dbReference type="PANTHER" id="PTHR46082">
    <property type="entry name" value="ATP/GTP-BINDING PROTEIN-RELATED"/>
    <property type="match status" value="1"/>
</dbReference>
<dbReference type="InterPro" id="IPR035994">
    <property type="entry name" value="Nucleoside_phosphorylase_sf"/>
</dbReference>
<proteinExistence type="predicted"/>
<evidence type="ECO:0000256" key="1">
    <source>
        <dbReference type="SAM" id="MobiDB-lite"/>
    </source>
</evidence>
<feature type="non-terminal residue" evidence="2">
    <location>
        <position position="96"/>
    </location>
</feature>
<dbReference type="HOGENOM" id="CLU_2365228_0_0_1"/>
<dbReference type="InterPro" id="IPR053137">
    <property type="entry name" value="NLR-like"/>
</dbReference>
<dbReference type="STRING" id="1182545.A0A072PPH6"/>
<dbReference type="Gene3D" id="3.40.50.1580">
    <property type="entry name" value="Nucleoside phosphorylase domain"/>
    <property type="match status" value="1"/>
</dbReference>
<dbReference type="GO" id="GO:0003824">
    <property type="term" value="F:catalytic activity"/>
    <property type="evidence" value="ECO:0007669"/>
    <property type="project" value="InterPro"/>
</dbReference>
<dbReference type="OrthoDB" id="4120225at2759"/>
<gene>
    <name evidence="2" type="ORF">A1O9_03591</name>
</gene>
<dbReference type="Proteomes" id="UP000027920">
    <property type="component" value="Unassembled WGS sequence"/>
</dbReference>
<evidence type="ECO:0000313" key="3">
    <source>
        <dbReference type="Proteomes" id="UP000027920"/>
    </source>
</evidence>
<organism evidence="2 3">
    <name type="scientific">Exophiala aquamarina CBS 119918</name>
    <dbReference type="NCBI Taxonomy" id="1182545"/>
    <lineage>
        <taxon>Eukaryota</taxon>
        <taxon>Fungi</taxon>
        <taxon>Dikarya</taxon>
        <taxon>Ascomycota</taxon>
        <taxon>Pezizomycotina</taxon>
        <taxon>Eurotiomycetes</taxon>
        <taxon>Chaetothyriomycetidae</taxon>
        <taxon>Chaetothyriales</taxon>
        <taxon>Herpotrichiellaceae</taxon>
        <taxon>Exophiala</taxon>
    </lineage>
</organism>
<comment type="caution">
    <text evidence="2">The sequence shown here is derived from an EMBL/GenBank/DDBJ whole genome shotgun (WGS) entry which is preliminary data.</text>
</comment>
<feature type="compositionally biased region" description="Basic and acidic residues" evidence="1">
    <location>
        <begin position="77"/>
        <end position="87"/>
    </location>
</feature>